<dbReference type="OrthoDB" id="2208849at2"/>
<keyword evidence="5 6" id="KW-0472">Membrane</keyword>
<keyword evidence="9" id="KW-1185">Reference proteome</keyword>
<dbReference type="Pfam" id="PF02687">
    <property type="entry name" value="FtsX"/>
    <property type="match status" value="1"/>
</dbReference>
<feature type="transmembrane region" description="Helical" evidence="6">
    <location>
        <begin position="12"/>
        <end position="38"/>
    </location>
</feature>
<keyword evidence="4 6" id="KW-1133">Transmembrane helix</keyword>
<feature type="transmembrane region" description="Helical" evidence="6">
    <location>
        <begin position="109"/>
        <end position="135"/>
    </location>
</feature>
<dbReference type="EMBL" id="UYIG01000113">
    <property type="protein sequence ID" value="VDG28591.1"/>
    <property type="molecule type" value="Genomic_DNA"/>
</dbReference>
<keyword evidence="2" id="KW-1003">Cell membrane</keyword>
<evidence type="ECO:0000313" key="9">
    <source>
        <dbReference type="Proteomes" id="UP000289996"/>
    </source>
</evidence>
<evidence type="ECO:0000259" key="7">
    <source>
        <dbReference type="Pfam" id="PF02687"/>
    </source>
</evidence>
<name>A0A660DZB7_9LACO</name>
<feature type="transmembrane region" description="Helical" evidence="6">
    <location>
        <begin position="227"/>
        <end position="250"/>
    </location>
</feature>
<evidence type="ECO:0000256" key="4">
    <source>
        <dbReference type="ARBA" id="ARBA00022989"/>
    </source>
</evidence>
<evidence type="ECO:0000256" key="3">
    <source>
        <dbReference type="ARBA" id="ARBA00022692"/>
    </source>
</evidence>
<dbReference type="InterPro" id="IPR003838">
    <property type="entry name" value="ABC3_permease_C"/>
</dbReference>
<sequence>MLTLSWQQFRRNWTTWCLALGLFILAGWLIAFCLTGIVDLQQALPQLLAAHHDPTPLFMMPLVFGGITLVLVLKGLIQIILTKFQNEYRLWAVLGATPNQLAQLLATQIALLSSIGALIGWLLATFSVPFCYLQLQQIIGSNWLPSVPFPPSLIVGGLTLGLLIGLGWLGGYWQARRILQHQAIRPNKWWPILRQLLAVLILLNLGWQLYRLPPQPVDVAGSSLIQVFFNLVLIQALLGTTALKLGLTLLY</sequence>
<accession>A0A660DZB7</accession>
<dbReference type="RefSeq" id="WP_130843620.1">
    <property type="nucleotide sequence ID" value="NZ_BJDY01000002.1"/>
</dbReference>
<dbReference type="AlphaFoldDB" id="A0A660DZB7"/>
<evidence type="ECO:0000256" key="5">
    <source>
        <dbReference type="ARBA" id="ARBA00023136"/>
    </source>
</evidence>
<comment type="subcellular location">
    <subcellularLocation>
        <location evidence="1">Cell membrane</location>
        <topology evidence="1">Multi-pass membrane protein</topology>
    </subcellularLocation>
</comment>
<gene>
    <name evidence="8" type="ORF">MUDAN_MDHGFNIF_03017</name>
</gene>
<feature type="domain" description="ABC3 transporter permease C-terminal" evidence="7">
    <location>
        <begin position="67"/>
        <end position="180"/>
    </location>
</feature>
<proteinExistence type="predicted"/>
<evidence type="ECO:0000256" key="6">
    <source>
        <dbReference type="SAM" id="Phobius"/>
    </source>
</evidence>
<evidence type="ECO:0000256" key="1">
    <source>
        <dbReference type="ARBA" id="ARBA00004651"/>
    </source>
</evidence>
<evidence type="ECO:0000256" key="2">
    <source>
        <dbReference type="ARBA" id="ARBA00022475"/>
    </source>
</evidence>
<protein>
    <submittedName>
        <fullName evidence="8">FtsX-like permease family protein [Lactobacillus oligofermentans DSM = LMG 22743]</fullName>
    </submittedName>
</protein>
<feature type="transmembrane region" description="Helical" evidence="6">
    <location>
        <begin position="189"/>
        <end position="207"/>
    </location>
</feature>
<feature type="transmembrane region" description="Helical" evidence="6">
    <location>
        <begin position="147"/>
        <end position="169"/>
    </location>
</feature>
<evidence type="ECO:0000313" key="8">
    <source>
        <dbReference type="EMBL" id="VDG28591.1"/>
    </source>
</evidence>
<keyword evidence="3 6" id="KW-0812">Transmembrane</keyword>
<organism evidence="8 9">
    <name type="scientific">Lactiplantibacillus mudanjiangensis</name>
    <dbReference type="NCBI Taxonomy" id="1296538"/>
    <lineage>
        <taxon>Bacteria</taxon>
        <taxon>Bacillati</taxon>
        <taxon>Bacillota</taxon>
        <taxon>Bacilli</taxon>
        <taxon>Lactobacillales</taxon>
        <taxon>Lactobacillaceae</taxon>
        <taxon>Lactiplantibacillus</taxon>
    </lineage>
</organism>
<dbReference type="Proteomes" id="UP000289996">
    <property type="component" value="Unassembled WGS sequence"/>
</dbReference>
<dbReference type="GO" id="GO:0005886">
    <property type="term" value="C:plasma membrane"/>
    <property type="evidence" value="ECO:0007669"/>
    <property type="project" value="UniProtKB-SubCell"/>
</dbReference>
<reference evidence="8 9" key="1">
    <citation type="submission" date="2018-11" db="EMBL/GenBank/DDBJ databases">
        <authorList>
            <person name="Wuyts S."/>
        </authorList>
    </citation>
    <scope>NUCLEOTIDE SEQUENCE [LARGE SCALE GENOMIC DNA]</scope>
    <source>
        <strain evidence="8">Lactobacillus mudanjiangensis AMBF249</strain>
    </source>
</reference>
<feature type="transmembrane region" description="Helical" evidence="6">
    <location>
        <begin position="58"/>
        <end position="81"/>
    </location>
</feature>